<evidence type="ECO:0000313" key="1">
    <source>
        <dbReference type="EMBL" id="QWG04802.1"/>
    </source>
</evidence>
<dbReference type="RefSeq" id="WP_169662496.1">
    <property type="nucleotide sequence ID" value="NZ_CP076133.1"/>
</dbReference>
<name>A0AAX1NC66_9BACT</name>
<dbReference type="AlphaFoldDB" id="A0AAX1NC66"/>
<organism evidence="1 2">
    <name type="scientific">Flammeovirga yaeyamensis</name>
    <dbReference type="NCBI Taxonomy" id="367791"/>
    <lineage>
        <taxon>Bacteria</taxon>
        <taxon>Pseudomonadati</taxon>
        <taxon>Bacteroidota</taxon>
        <taxon>Cytophagia</taxon>
        <taxon>Cytophagales</taxon>
        <taxon>Flammeovirgaceae</taxon>
        <taxon>Flammeovirga</taxon>
    </lineage>
</organism>
<proteinExistence type="predicted"/>
<dbReference type="Proteomes" id="UP000678679">
    <property type="component" value="Chromosome 2"/>
</dbReference>
<dbReference type="InterPro" id="IPR016024">
    <property type="entry name" value="ARM-type_fold"/>
</dbReference>
<sequence length="167" mass="19299">MNFEEIKISSKEERDQFIELVIADDLIDDLYESIKKFDNPHGNRLAWVMTSISDKNDQILSKYVDDLITWLPGIKTQGIKRSLLRGLIHCPLSIDKEGEWVEFLFDILSSSETDIAVKVHSMELLSKYCEKYPELSQELIIILEDALPYYSAAGKVRAKRILKKFSN</sequence>
<evidence type="ECO:0000313" key="2">
    <source>
        <dbReference type="Proteomes" id="UP000678679"/>
    </source>
</evidence>
<accession>A0AAX1NC66</accession>
<reference evidence="1 2" key="1">
    <citation type="submission" date="2021-05" db="EMBL/GenBank/DDBJ databases">
        <title>Comparative genomic studies on the polysaccharide-degrading batcterial strains of the Flammeovirga genus.</title>
        <authorList>
            <person name="Zewei F."/>
            <person name="Zheng Z."/>
            <person name="Yu L."/>
            <person name="Ruyue G."/>
            <person name="Yanhong M."/>
            <person name="Yuanyuan C."/>
            <person name="Jingyan G."/>
            <person name="Wenjun H."/>
        </authorList>
    </citation>
    <scope>NUCLEOTIDE SEQUENCE [LARGE SCALE GENOMIC DNA]</scope>
    <source>
        <strain evidence="1 2">NBRC:100898</strain>
    </source>
</reference>
<evidence type="ECO:0008006" key="3">
    <source>
        <dbReference type="Google" id="ProtNLM"/>
    </source>
</evidence>
<gene>
    <name evidence="1" type="ORF">KMW28_28305</name>
</gene>
<dbReference type="KEGG" id="fya:KMW28_28305"/>
<dbReference type="SUPFAM" id="SSF48371">
    <property type="entry name" value="ARM repeat"/>
    <property type="match status" value="1"/>
</dbReference>
<dbReference type="EMBL" id="CP076133">
    <property type="protein sequence ID" value="QWG04802.1"/>
    <property type="molecule type" value="Genomic_DNA"/>
</dbReference>
<keyword evidence="2" id="KW-1185">Reference proteome</keyword>
<protein>
    <recommendedName>
        <fullName evidence="3">HEAT repeat domain-containing protein</fullName>
    </recommendedName>
</protein>